<name>A0ABC8VWV5_9POAL</name>
<dbReference type="EMBL" id="OZ075121">
    <property type="protein sequence ID" value="CAL4898086.1"/>
    <property type="molecule type" value="Genomic_DNA"/>
</dbReference>
<dbReference type="SUPFAM" id="SSF54695">
    <property type="entry name" value="POZ domain"/>
    <property type="match status" value="1"/>
</dbReference>
<dbReference type="PANTHER" id="PTHR26379:SF477">
    <property type="entry name" value="OS08G0129000 PROTEIN"/>
    <property type="match status" value="1"/>
</dbReference>
<feature type="domain" description="BTB" evidence="4">
    <location>
        <begin position="189"/>
        <end position="259"/>
    </location>
</feature>
<organism evidence="6 7">
    <name type="scientific">Urochloa decumbens</name>
    <dbReference type="NCBI Taxonomy" id="240449"/>
    <lineage>
        <taxon>Eukaryota</taxon>
        <taxon>Viridiplantae</taxon>
        <taxon>Streptophyta</taxon>
        <taxon>Embryophyta</taxon>
        <taxon>Tracheophyta</taxon>
        <taxon>Spermatophyta</taxon>
        <taxon>Magnoliopsida</taxon>
        <taxon>Liliopsida</taxon>
        <taxon>Poales</taxon>
        <taxon>Poaceae</taxon>
        <taxon>PACMAD clade</taxon>
        <taxon>Panicoideae</taxon>
        <taxon>Panicodae</taxon>
        <taxon>Paniceae</taxon>
        <taxon>Melinidinae</taxon>
        <taxon>Urochloa</taxon>
    </lineage>
</organism>
<evidence type="ECO:0000259" key="4">
    <source>
        <dbReference type="PROSITE" id="PS50097"/>
    </source>
</evidence>
<protein>
    <submittedName>
        <fullName evidence="6">Uncharacterized protein</fullName>
    </submittedName>
</protein>
<dbReference type="AlphaFoldDB" id="A0ABC8VWV5"/>
<comment type="similarity">
    <text evidence="2">Belongs to the Tdpoz family.</text>
</comment>
<dbReference type="InterPro" id="IPR011333">
    <property type="entry name" value="SKP1/BTB/POZ_sf"/>
</dbReference>
<feature type="domain" description="MATH" evidence="5">
    <location>
        <begin position="20"/>
        <end position="148"/>
    </location>
</feature>
<dbReference type="InterPro" id="IPR002083">
    <property type="entry name" value="MATH/TRAF_dom"/>
</dbReference>
<dbReference type="InterPro" id="IPR056423">
    <property type="entry name" value="BACK_BPM_SPOP"/>
</dbReference>
<dbReference type="Gene3D" id="2.60.210.10">
    <property type="entry name" value="Apoptosis, Tumor Necrosis Factor Receptor Associated Protein 2, Chain A"/>
    <property type="match status" value="1"/>
</dbReference>
<feature type="region of interest" description="Disordered" evidence="3">
    <location>
        <begin position="370"/>
        <end position="403"/>
    </location>
</feature>
<proteinExistence type="inferred from homology"/>
<dbReference type="SUPFAM" id="SSF49599">
    <property type="entry name" value="TRAF domain-like"/>
    <property type="match status" value="1"/>
</dbReference>
<evidence type="ECO:0000256" key="2">
    <source>
        <dbReference type="ARBA" id="ARBA00010846"/>
    </source>
</evidence>
<dbReference type="Gene3D" id="3.30.710.10">
    <property type="entry name" value="Potassium Channel Kv1.1, Chain A"/>
    <property type="match status" value="1"/>
</dbReference>
<reference evidence="6" key="1">
    <citation type="submission" date="2024-10" db="EMBL/GenBank/DDBJ databases">
        <authorList>
            <person name="Ryan C."/>
        </authorList>
    </citation>
    <scope>NUCLEOTIDE SEQUENCE [LARGE SCALE GENOMIC DNA]</scope>
</reference>
<evidence type="ECO:0000313" key="7">
    <source>
        <dbReference type="Proteomes" id="UP001497457"/>
    </source>
</evidence>
<dbReference type="Pfam" id="PF22486">
    <property type="entry name" value="MATH_2"/>
    <property type="match status" value="1"/>
</dbReference>
<gene>
    <name evidence="6" type="ORF">URODEC1_LOCUS7574</name>
</gene>
<dbReference type="Pfam" id="PF00651">
    <property type="entry name" value="BTB"/>
    <property type="match status" value="1"/>
</dbReference>
<dbReference type="PROSITE" id="PS50097">
    <property type="entry name" value="BTB"/>
    <property type="match status" value="1"/>
</dbReference>
<evidence type="ECO:0000313" key="6">
    <source>
        <dbReference type="EMBL" id="CAL4898086.1"/>
    </source>
</evidence>
<dbReference type="SMART" id="SM00225">
    <property type="entry name" value="BTB"/>
    <property type="match status" value="1"/>
</dbReference>
<dbReference type="InterPro" id="IPR008974">
    <property type="entry name" value="TRAF-like"/>
</dbReference>
<comment type="pathway">
    <text evidence="1">Protein modification; protein ubiquitination.</text>
</comment>
<dbReference type="Gene3D" id="1.25.40.420">
    <property type="match status" value="1"/>
</dbReference>
<evidence type="ECO:0000256" key="1">
    <source>
        <dbReference type="ARBA" id="ARBA00004906"/>
    </source>
</evidence>
<dbReference type="PANTHER" id="PTHR26379">
    <property type="entry name" value="BTB/POZ AND MATH DOMAIN-CONTAINING PROTEIN 1"/>
    <property type="match status" value="1"/>
</dbReference>
<accession>A0ABC8VWV5</accession>
<evidence type="ECO:0000259" key="5">
    <source>
        <dbReference type="PROSITE" id="PS50144"/>
    </source>
</evidence>
<dbReference type="PROSITE" id="PS50144">
    <property type="entry name" value="MATH"/>
    <property type="match status" value="1"/>
</dbReference>
<keyword evidence="7" id="KW-1185">Reference proteome</keyword>
<dbReference type="InterPro" id="IPR045005">
    <property type="entry name" value="BPM1-6"/>
</dbReference>
<dbReference type="Proteomes" id="UP001497457">
    <property type="component" value="Chromosome 11b"/>
</dbReference>
<dbReference type="Pfam" id="PF24570">
    <property type="entry name" value="BACK_BPM_SPOP"/>
    <property type="match status" value="1"/>
</dbReference>
<evidence type="ECO:0000256" key="3">
    <source>
        <dbReference type="SAM" id="MobiDB-lite"/>
    </source>
</evidence>
<dbReference type="InterPro" id="IPR000210">
    <property type="entry name" value="BTB/POZ_dom"/>
</dbReference>
<dbReference type="CDD" id="cd00121">
    <property type="entry name" value="MATH"/>
    <property type="match status" value="1"/>
</dbReference>
<feature type="compositionally biased region" description="Polar residues" evidence="3">
    <location>
        <begin position="390"/>
        <end position="402"/>
    </location>
</feature>
<sequence length="434" mass="48269">MASQGARATTGSICSSETEKATHTFQISGYSQHCGLGVAKYICSTRFTIGGHEWRIRYYPDGANEECKDYVAVHLEPMSQLTKVRLVYDFKLRNQATSQLSYTSISSSSAEFTADGPPTCGTDEFIEKNELEKSRYLWDDCLEIECDVTVIKESRLREIAIRPYTFHVQVPPSDLSDHLSVLFSSGQEADFTFTVQEETFRAHRLALEMRSPVFKELFRQQPRDQRTACTSSIKIEDMEPAVFKALLHFIYTDKLQDQDGHKNEEMAKNLFAAADKYAMARLKLLCGNILSKGLTVQSVTDTLALADKHRCKELKDACIQFTISSKRRMADVLSSEGYRKLKAACPAVALEMLEKSEMFKAAIINQVPEGGRPAQVNGEGSACADHDEVSGNSDSRGESPSASPVLHWVTSSLALICEKGWCLPTTESSTEVSI</sequence>